<keyword evidence="4" id="KW-1185">Reference proteome</keyword>
<sequence length="136" mass="14443">MTTAVDPENTPLEDRRIEGTVFTPRQVRLLKIAVVVMGLLLLAGLAAVIAGMIFQASKVGKKAPPPAPAVSAPVLSGALSALTIPEAGRSPCWRSTATVWQFTCDGRTAARSPLWTSRPARSSPASRSRGRQRNKP</sequence>
<feature type="compositionally biased region" description="Low complexity" evidence="1">
    <location>
        <begin position="117"/>
        <end position="127"/>
    </location>
</feature>
<evidence type="ECO:0000313" key="4">
    <source>
        <dbReference type="Proteomes" id="UP000094501"/>
    </source>
</evidence>
<organism evidence="3 4">
    <name type="scientific">Methyloceanibacter methanicus</name>
    <dbReference type="NCBI Taxonomy" id="1774968"/>
    <lineage>
        <taxon>Bacteria</taxon>
        <taxon>Pseudomonadati</taxon>
        <taxon>Pseudomonadota</taxon>
        <taxon>Alphaproteobacteria</taxon>
        <taxon>Hyphomicrobiales</taxon>
        <taxon>Hyphomicrobiaceae</taxon>
        <taxon>Methyloceanibacter</taxon>
    </lineage>
</organism>
<protein>
    <submittedName>
        <fullName evidence="3">Uncharacterized protein</fullName>
    </submittedName>
</protein>
<keyword evidence="2" id="KW-0812">Transmembrane</keyword>
<accession>A0A1E3W3M5</accession>
<feature type="region of interest" description="Disordered" evidence="1">
    <location>
        <begin position="113"/>
        <end position="136"/>
    </location>
</feature>
<dbReference type="OrthoDB" id="8452548at2"/>
<keyword evidence="2" id="KW-1133">Transmembrane helix</keyword>
<dbReference type="EMBL" id="LPWG01000007">
    <property type="protein sequence ID" value="ODS00374.1"/>
    <property type="molecule type" value="Genomic_DNA"/>
</dbReference>
<dbReference type="Proteomes" id="UP000094501">
    <property type="component" value="Unassembled WGS sequence"/>
</dbReference>
<keyword evidence="2" id="KW-0472">Membrane</keyword>
<gene>
    <name evidence="3" type="ORF">AUC68_00975</name>
</gene>
<evidence type="ECO:0000256" key="2">
    <source>
        <dbReference type="SAM" id="Phobius"/>
    </source>
</evidence>
<comment type="caution">
    <text evidence="3">The sequence shown here is derived from an EMBL/GenBank/DDBJ whole genome shotgun (WGS) entry which is preliminary data.</text>
</comment>
<dbReference type="AlphaFoldDB" id="A0A1E3W3M5"/>
<feature type="transmembrane region" description="Helical" evidence="2">
    <location>
        <begin position="32"/>
        <end position="54"/>
    </location>
</feature>
<name>A0A1E3W3M5_9HYPH</name>
<evidence type="ECO:0000256" key="1">
    <source>
        <dbReference type="SAM" id="MobiDB-lite"/>
    </source>
</evidence>
<proteinExistence type="predicted"/>
<evidence type="ECO:0000313" key="3">
    <source>
        <dbReference type="EMBL" id="ODS00374.1"/>
    </source>
</evidence>
<reference evidence="3 4" key="1">
    <citation type="journal article" date="2016" name="Environ. Microbiol.">
        <title>New Methyloceanibacter diversity from North Sea sediments includes methanotroph containing solely the soluble methane monooxygenase.</title>
        <authorList>
            <person name="Vekeman B."/>
            <person name="Kerckhof F.M."/>
            <person name="Cremers G."/>
            <person name="de Vos P."/>
            <person name="Vandamme P."/>
            <person name="Boon N."/>
            <person name="Op den Camp H.J."/>
            <person name="Heylen K."/>
        </authorList>
    </citation>
    <scope>NUCLEOTIDE SEQUENCE [LARGE SCALE GENOMIC DNA]</scope>
    <source>
        <strain evidence="3 4">R-67174</strain>
    </source>
</reference>